<keyword evidence="4 6" id="KW-1133">Transmembrane helix</keyword>
<comment type="caution">
    <text evidence="8">The sequence shown here is derived from an EMBL/GenBank/DDBJ whole genome shotgun (WGS) entry which is preliminary data.</text>
</comment>
<evidence type="ECO:0000256" key="1">
    <source>
        <dbReference type="ARBA" id="ARBA00004651"/>
    </source>
</evidence>
<evidence type="ECO:0000256" key="5">
    <source>
        <dbReference type="ARBA" id="ARBA00023136"/>
    </source>
</evidence>
<keyword evidence="3 6" id="KW-0812">Transmembrane</keyword>
<feature type="transmembrane region" description="Helical" evidence="6">
    <location>
        <begin position="20"/>
        <end position="45"/>
    </location>
</feature>
<dbReference type="InterPro" id="IPR018076">
    <property type="entry name" value="T2SS_GspF_dom"/>
</dbReference>
<evidence type="ECO:0000256" key="4">
    <source>
        <dbReference type="ARBA" id="ARBA00022989"/>
    </source>
</evidence>
<comment type="subcellular location">
    <subcellularLocation>
        <location evidence="1">Cell membrane</location>
        <topology evidence="1">Multi-pass membrane protein</topology>
    </subcellularLocation>
</comment>
<evidence type="ECO:0000256" key="6">
    <source>
        <dbReference type="SAM" id="Phobius"/>
    </source>
</evidence>
<accession>A0A8J7FEG7</accession>
<proteinExistence type="predicted"/>
<name>A0A8J7FEG7_9GAMM</name>
<dbReference type="PANTHER" id="PTHR35007:SF2">
    <property type="entry name" value="PILUS ASSEMBLE PROTEIN"/>
    <property type="match status" value="1"/>
</dbReference>
<feature type="transmembrane region" description="Helical" evidence="6">
    <location>
        <begin position="291"/>
        <end position="312"/>
    </location>
</feature>
<protein>
    <submittedName>
        <fullName evidence="8">Type II secretion system F family protein</fullName>
    </submittedName>
</protein>
<evidence type="ECO:0000256" key="2">
    <source>
        <dbReference type="ARBA" id="ARBA00022475"/>
    </source>
</evidence>
<dbReference type="Pfam" id="PF00482">
    <property type="entry name" value="T2SSF"/>
    <property type="match status" value="1"/>
</dbReference>
<organism evidence="8 9">
    <name type="scientific">Pontibacterium sinense</name>
    <dbReference type="NCBI Taxonomy" id="2781979"/>
    <lineage>
        <taxon>Bacteria</taxon>
        <taxon>Pseudomonadati</taxon>
        <taxon>Pseudomonadota</taxon>
        <taxon>Gammaproteobacteria</taxon>
        <taxon>Oceanospirillales</taxon>
        <taxon>Oceanospirillaceae</taxon>
        <taxon>Pontibacterium</taxon>
    </lineage>
</organism>
<feature type="transmembrane region" description="Helical" evidence="6">
    <location>
        <begin position="140"/>
        <end position="160"/>
    </location>
</feature>
<feature type="domain" description="Type II secretion system protein GspF" evidence="7">
    <location>
        <begin position="179"/>
        <end position="307"/>
    </location>
</feature>
<reference evidence="8" key="1">
    <citation type="submission" date="2020-10" db="EMBL/GenBank/DDBJ databases">
        <title>Bacterium isolated from coastal waters sediment.</title>
        <authorList>
            <person name="Chen R.-J."/>
            <person name="Lu D.-C."/>
            <person name="Zhu K.-L."/>
            <person name="Du Z.-J."/>
        </authorList>
    </citation>
    <scope>NUCLEOTIDE SEQUENCE</scope>
    <source>
        <strain evidence="8">N1Y112</strain>
    </source>
</reference>
<evidence type="ECO:0000259" key="7">
    <source>
        <dbReference type="Pfam" id="PF00482"/>
    </source>
</evidence>
<keyword evidence="9" id="KW-1185">Reference proteome</keyword>
<dbReference type="PANTHER" id="PTHR35007">
    <property type="entry name" value="INTEGRAL MEMBRANE PROTEIN-RELATED"/>
    <property type="match status" value="1"/>
</dbReference>
<evidence type="ECO:0000313" key="8">
    <source>
        <dbReference type="EMBL" id="MBE9398154.1"/>
    </source>
</evidence>
<keyword evidence="5 6" id="KW-0472">Membrane</keyword>
<keyword evidence="2" id="KW-1003">Cell membrane</keyword>
<evidence type="ECO:0000256" key="3">
    <source>
        <dbReference type="ARBA" id="ARBA00022692"/>
    </source>
</evidence>
<dbReference type="GO" id="GO:0005886">
    <property type="term" value="C:plasma membrane"/>
    <property type="evidence" value="ECO:0007669"/>
    <property type="project" value="UniProtKB-SubCell"/>
</dbReference>
<dbReference type="RefSeq" id="WP_193953785.1">
    <property type="nucleotide sequence ID" value="NZ_JADEYS010000012.1"/>
</dbReference>
<dbReference type="AlphaFoldDB" id="A0A8J7FEG7"/>
<gene>
    <name evidence="8" type="ORF">IOQ59_12900</name>
</gene>
<feature type="transmembrane region" description="Helical" evidence="6">
    <location>
        <begin position="112"/>
        <end position="134"/>
    </location>
</feature>
<sequence length="320" mass="35253">MDFLLELINEQLQNESYTRLVFVALAAAAALAFAFSLMVLLGSIASPFESRKRVLTKTGGSTHAGEPGSRMIDSLDPLTKLLVPKQEHHTFQVRQKLMHAGFRADSAVKNFYALKVFLVLCFFGIVVFGAGFLPEVTTRQIFVYAMLSALAGYMLPSILLDRMATKRIKTIHSSFPDALDLLVVCVESGLGLSAALQRVAQELDVSHPELAEELVLVNVEIRAGVHRIDALKNMAARTGVDDIKGLVALLDQSMRFGGSIADTLRVYSEEFRDKRMQRAEELAAKIGTKMIFPLTFCMWPGFFLVAVGPAVLKVLEVFGR</sequence>
<dbReference type="EMBL" id="JADEYS010000012">
    <property type="protein sequence ID" value="MBE9398154.1"/>
    <property type="molecule type" value="Genomic_DNA"/>
</dbReference>
<dbReference type="Proteomes" id="UP000640333">
    <property type="component" value="Unassembled WGS sequence"/>
</dbReference>
<evidence type="ECO:0000313" key="9">
    <source>
        <dbReference type="Proteomes" id="UP000640333"/>
    </source>
</evidence>